<dbReference type="PANTHER" id="PTHR10057:SF0">
    <property type="entry name" value="TRANSLOCATOR PROTEIN"/>
    <property type="match status" value="1"/>
</dbReference>
<feature type="transmembrane region" description="Helical" evidence="7">
    <location>
        <begin position="169"/>
        <end position="192"/>
    </location>
</feature>
<dbReference type="Pfam" id="PF03073">
    <property type="entry name" value="TspO_MBR"/>
    <property type="match status" value="1"/>
</dbReference>
<feature type="transmembrane region" description="Helical" evidence="7">
    <location>
        <begin position="42"/>
        <end position="62"/>
    </location>
</feature>
<keyword evidence="3 7" id="KW-0812">Transmembrane</keyword>
<feature type="transmembrane region" description="Helical" evidence="7">
    <location>
        <begin position="116"/>
        <end position="137"/>
    </location>
</feature>
<evidence type="ECO:0000256" key="1">
    <source>
        <dbReference type="ARBA" id="ARBA00004141"/>
    </source>
</evidence>
<evidence type="ECO:0008006" key="9">
    <source>
        <dbReference type="Google" id="ProtNLM"/>
    </source>
</evidence>
<evidence type="ECO:0000256" key="7">
    <source>
        <dbReference type="SAM" id="Phobius"/>
    </source>
</evidence>
<comment type="similarity">
    <text evidence="2">Belongs to the TspO/BZRP family.</text>
</comment>
<feature type="region of interest" description="Disordered" evidence="6">
    <location>
        <begin position="1"/>
        <end position="23"/>
    </location>
</feature>
<evidence type="ECO:0000256" key="5">
    <source>
        <dbReference type="ARBA" id="ARBA00023136"/>
    </source>
</evidence>
<dbReference type="GO" id="GO:0016020">
    <property type="term" value="C:membrane"/>
    <property type="evidence" value="ECO:0007669"/>
    <property type="project" value="UniProtKB-SubCell"/>
</dbReference>
<protein>
    <recommendedName>
        <fullName evidence="9">Tryptophan-rich protein TspO</fullName>
    </recommendedName>
</protein>
<evidence type="ECO:0000256" key="4">
    <source>
        <dbReference type="ARBA" id="ARBA00022989"/>
    </source>
</evidence>
<dbReference type="Gene3D" id="1.20.1260.100">
    <property type="entry name" value="TspO/MBR protein"/>
    <property type="match status" value="1"/>
</dbReference>
<name>A0A644XP29_9ZZZZ</name>
<accession>A0A644XP29</accession>
<feature type="transmembrane region" description="Helical" evidence="7">
    <location>
        <begin position="143"/>
        <end position="162"/>
    </location>
</feature>
<dbReference type="InterPro" id="IPR004307">
    <property type="entry name" value="TspO_MBR"/>
</dbReference>
<dbReference type="PANTHER" id="PTHR10057">
    <property type="entry name" value="PERIPHERAL-TYPE BENZODIAZEPINE RECEPTOR"/>
    <property type="match status" value="1"/>
</dbReference>
<comment type="subcellular location">
    <subcellularLocation>
        <location evidence="1">Membrane</location>
        <topology evidence="1">Multi-pass membrane protein</topology>
    </subcellularLocation>
</comment>
<reference evidence="8" key="1">
    <citation type="submission" date="2019-08" db="EMBL/GenBank/DDBJ databases">
        <authorList>
            <person name="Kucharzyk K."/>
            <person name="Murdoch R.W."/>
            <person name="Higgins S."/>
            <person name="Loffler F."/>
        </authorList>
    </citation>
    <scope>NUCLEOTIDE SEQUENCE</scope>
</reference>
<evidence type="ECO:0000256" key="3">
    <source>
        <dbReference type="ARBA" id="ARBA00022692"/>
    </source>
</evidence>
<keyword evidence="5 7" id="KW-0472">Membrane</keyword>
<comment type="caution">
    <text evidence="8">The sequence shown here is derived from an EMBL/GenBank/DDBJ whole genome shotgun (WGS) entry which is preliminary data.</text>
</comment>
<dbReference type="EMBL" id="VSSQ01002893">
    <property type="protein sequence ID" value="MPM17956.1"/>
    <property type="molecule type" value="Genomic_DNA"/>
</dbReference>
<evidence type="ECO:0000256" key="2">
    <source>
        <dbReference type="ARBA" id="ARBA00007524"/>
    </source>
</evidence>
<dbReference type="GO" id="GO:0033013">
    <property type="term" value="P:tetrapyrrole metabolic process"/>
    <property type="evidence" value="ECO:0007669"/>
    <property type="project" value="UniProtKB-ARBA"/>
</dbReference>
<evidence type="ECO:0000256" key="6">
    <source>
        <dbReference type="SAM" id="MobiDB-lite"/>
    </source>
</evidence>
<feature type="transmembrane region" description="Helical" evidence="7">
    <location>
        <begin position="82"/>
        <end position="104"/>
    </location>
</feature>
<evidence type="ECO:0000313" key="8">
    <source>
        <dbReference type="EMBL" id="MPM17956.1"/>
    </source>
</evidence>
<keyword evidence="4 7" id="KW-1133">Transmembrane helix</keyword>
<dbReference type="CDD" id="cd15904">
    <property type="entry name" value="TSPO_MBR"/>
    <property type="match status" value="1"/>
</dbReference>
<dbReference type="AlphaFoldDB" id="A0A644XP29"/>
<dbReference type="InterPro" id="IPR038330">
    <property type="entry name" value="TspO/MBR-related_sf"/>
</dbReference>
<gene>
    <name evidence="8" type="ORF">SDC9_64356</name>
</gene>
<proteinExistence type="inferred from homology"/>
<sequence>MRNKEKKTNKKSKEKKIKKSKKMKNKKDIGLNIFKVNGNFKFIPLIINILIPVGMGFIVGYINKNTVSTYEALKKPFFSPPAIIFPIVWNILYVLMGIAAYRIYMKNKEGINDNGAYFFYLVQLIFNLMWSFIFFTFKLYAISFFWIIILFVLVSITFIKFIKADKISAFLITPYMLWLIFAGVLNYFIWLLNEM</sequence>
<organism evidence="8">
    <name type="scientific">bioreactor metagenome</name>
    <dbReference type="NCBI Taxonomy" id="1076179"/>
    <lineage>
        <taxon>unclassified sequences</taxon>
        <taxon>metagenomes</taxon>
        <taxon>ecological metagenomes</taxon>
    </lineage>
</organism>
<dbReference type="FunFam" id="1.20.1260.100:FF:000001">
    <property type="entry name" value="translocator protein 2"/>
    <property type="match status" value="1"/>
</dbReference>